<gene>
    <name evidence="1" type="ORF">LCGC14_1386330</name>
</gene>
<protein>
    <submittedName>
        <fullName evidence="1">Uncharacterized protein</fullName>
    </submittedName>
</protein>
<organism evidence="1">
    <name type="scientific">marine sediment metagenome</name>
    <dbReference type="NCBI Taxonomy" id="412755"/>
    <lineage>
        <taxon>unclassified sequences</taxon>
        <taxon>metagenomes</taxon>
        <taxon>ecological metagenomes</taxon>
    </lineage>
</organism>
<sequence>MKYKCDGCRDEVKNPQPCILEIPDDVITEPEQCTFLNGELFVNWKLIEEPTP</sequence>
<dbReference type="EMBL" id="LAZR01008907">
    <property type="protein sequence ID" value="KKM75823.1"/>
    <property type="molecule type" value="Genomic_DNA"/>
</dbReference>
<name>A0A0F9K1I5_9ZZZZ</name>
<dbReference type="AlphaFoldDB" id="A0A0F9K1I5"/>
<proteinExistence type="predicted"/>
<reference evidence="1" key="1">
    <citation type="journal article" date="2015" name="Nature">
        <title>Complex archaea that bridge the gap between prokaryotes and eukaryotes.</title>
        <authorList>
            <person name="Spang A."/>
            <person name="Saw J.H."/>
            <person name="Jorgensen S.L."/>
            <person name="Zaremba-Niedzwiedzka K."/>
            <person name="Martijn J."/>
            <person name="Lind A.E."/>
            <person name="van Eijk R."/>
            <person name="Schleper C."/>
            <person name="Guy L."/>
            <person name="Ettema T.J."/>
        </authorList>
    </citation>
    <scope>NUCLEOTIDE SEQUENCE</scope>
</reference>
<evidence type="ECO:0000313" key="1">
    <source>
        <dbReference type="EMBL" id="KKM75823.1"/>
    </source>
</evidence>
<comment type="caution">
    <text evidence="1">The sequence shown here is derived from an EMBL/GenBank/DDBJ whole genome shotgun (WGS) entry which is preliminary data.</text>
</comment>
<accession>A0A0F9K1I5</accession>